<keyword evidence="2" id="KW-0472">Membrane</keyword>
<gene>
    <name evidence="3" type="ORF">LYSBPC_03210</name>
</gene>
<organism evidence="3 4">
    <name type="scientific">Lysinibacillus piscis</name>
    <dbReference type="NCBI Taxonomy" id="2518931"/>
    <lineage>
        <taxon>Bacteria</taxon>
        <taxon>Bacillati</taxon>
        <taxon>Bacillota</taxon>
        <taxon>Bacilli</taxon>
        <taxon>Bacillales</taxon>
        <taxon>Bacillaceae</taxon>
        <taxon>Lysinibacillus</taxon>
    </lineage>
</organism>
<dbReference type="Proteomes" id="UP001065593">
    <property type="component" value="Unassembled WGS sequence"/>
</dbReference>
<keyword evidence="4" id="KW-1185">Reference proteome</keyword>
<evidence type="ECO:0008006" key="5">
    <source>
        <dbReference type="Google" id="ProtNLM"/>
    </source>
</evidence>
<accession>A0ABQ5NG12</accession>
<feature type="transmembrane region" description="Helical" evidence="2">
    <location>
        <begin position="76"/>
        <end position="95"/>
    </location>
</feature>
<reference evidence="3" key="1">
    <citation type="submission" date="2022-08" db="EMBL/GenBank/DDBJ databases">
        <title>Draft genome sequence of Lysinibacillus sp. strain KH24.</title>
        <authorList>
            <person name="Kanbe H."/>
            <person name="Itoh H."/>
        </authorList>
    </citation>
    <scope>NUCLEOTIDE SEQUENCE</scope>
    <source>
        <strain evidence="3">KH24</strain>
    </source>
</reference>
<evidence type="ECO:0000256" key="1">
    <source>
        <dbReference type="SAM" id="MobiDB-lite"/>
    </source>
</evidence>
<dbReference type="RefSeq" id="WP_264986927.1">
    <property type="nucleotide sequence ID" value="NZ_BRZA01000001.1"/>
</dbReference>
<dbReference type="EMBL" id="BRZA01000001">
    <property type="protein sequence ID" value="GLC87194.1"/>
    <property type="molecule type" value="Genomic_DNA"/>
</dbReference>
<proteinExistence type="predicted"/>
<evidence type="ECO:0000313" key="4">
    <source>
        <dbReference type="Proteomes" id="UP001065593"/>
    </source>
</evidence>
<comment type="caution">
    <text evidence="3">The sequence shown here is derived from an EMBL/GenBank/DDBJ whole genome shotgun (WGS) entry which is preliminary data.</text>
</comment>
<feature type="region of interest" description="Disordered" evidence="1">
    <location>
        <begin position="1"/>
        <end position="27"/>
    </location>
</feature>
<keyword evidence="2" id="KW-0812">Transmembrane</keyword>
<sequence length="424" mass="47805">MTHNQFDDEQLEHLLNNAPKLSDQRSKEDVLKRLLADARLQNNQHLREATQQSYQEDAQPLQEQPKKQQRSRRMPIYLGAAAVFALSIITGSMFMKEANHSPDQATRSSDTANYSIPQEDSTLQEGQESAKVAEADLQAEHANVLASNRTSVYEEDLTDAVALNVGLVSRDEESIPMTYVIPNERVATDFGKEKPSTLDMYKKYTPQIEEEAQGFTEYHPYEGELKEEGDTIVHTLPEDNPYDVTIAATDAYKDSLQDTFTDSEYKTVAIEQEDGTAYEFAQEDQSSQAMLLTDTAHYSYYVYKDANGVDYLAPDHQVPFTTVMEALQAMKQQNKDVFTSAIPESVTYTVQETAEGIIVTFDAPLDLTTLDAIHATQMIEAMMLTTASFNKQLRLDNVVQESWEGFDLKNFLPKPVGPNKQYMP</sequence>
<feature type="region of interest" description="Disordered" evidence="1">
    <location>
        <begin position="49"/>
        <end position="72"/>
    </location>
</feature>
<keyword evidence="2" id="KW-1133">Transmembrane helix</keyword>
<protein>
    <recommendedName>
        <fullName evidence="5">RNA polymerase subunit sigma</fullName>
    </recommendedName>
</protein>
<evidence type="ECO:0000313" key="3">
    <source>
        <dbReference type="EMBL" id="GLC87194.1"/>
    </source>
</evidence>
<evidence type="ECO:0000256" key="2">
    <source>
        <dbReference type="SAM" id="Phobius"/>
    </source>
</evidence>
<name>A0ABQ5NG12_9BACI</name>